<evidence type="ECO:0000256" key="2">
    <source>
        <dbReference type="ARBA" id="ARBA00023125"/>
    </source>
</evidence>
<reference evidence="5" key="1">
    <citation type="submission" date="2021-03" db="EMBL/GenBank/DDBJ databases">
        <authorList>
            <person name="Kanchanasin P."/>
            <person name="Saeng-In P."/>
            <person name="Phongsopitanun W."/>
            <person name="Yuki M."/>
            <person name="Kudo T."/>
            <person name="Ohkuma M."/>
            <person name="Tanasupawat S."/>
        </authorList>
    </citation>
    <scope>NUCLEOTIDE SEQUENCE</scope>
    <source>
        <strain evidence="5">GKU 128</strain>
    </source>
</reference>
<dbReference type="SMART" id="SM00347">
    <property type="entry name" value="HTH_MARR"/>
    <property type="match status" value="1"/>
</dbReference>
<dbReference type="RefSeq" id="WP_208257090.1">
    <property type="nucleotide sequence ID" value="NZ_JAGEOJ010000007.1"/>
</dbReference>
<dbReference type="Gene3D" id="1.10.287.100">
    <property type="match status" value="1"/>
</dbReference>
<dbReference type="Gene3D" id="1.10.10.10">
    <property type="entry name" value="Winged helix-like DNA-binding domain superfamily/Winged helix DNA-binding domain"/>
    <property type="match status" value="1"/>
</dbReference>
<evidence type="ECO:0000256" key="3">
    <source>
        <dbReference type="ARBA" id="ARBA00023163"/>
    </source>
</evidence>
<evidence type="ECO:0000256" key="1">
    <source>
        <dbReference type="ARBA" id="ARBA00023015"/>
    </source>
</evidence>
<dbReference type="InterPro" id="IPR023187">
    <property type="entry name" value="Tscrpt_reg_MarR-type_CS"/>
</dbReference>
<dbReference type="Proteomes" id="UP000669179">
    <property type="component" value="Unassembled WGS sequence"/>
</dbReference>
<dbReference type="EMBL" id="JAGEOJ010000007">
    <property type="protein sequence ID" value="MBO2449218.1"/>
    <property type="molecule type" value="Genomic_DNA"/>
</dbReference>
<dbReference type="InterPro" id="IPR052526">
    <property type="entry name" value="HTH-type_Bedaq_tolerance"/>
</dbReference>
<dbReference type="Pfam" id="PF01047">
    <property type="entry name" value="MarR"/>
    <property type="match status" value="1"/>
</dbReference>
<dbReference type="InterPro" id="IPR036388">
    <property type="entry name" value="WH-like_DNA-bd_sf"/>
</dbReference>
<dbReference type="InterPro" id="IPR036390">
    <property type="entry name" value="WH_DNA-bd_sf"/>
</dbReference>
<dbReference type="AlphaFoldDB" id="A0A939PB71"/>
<keyword evidence="3" id="KW-0804">Transcription</keyword>
<dbReference type="PANTHER" id="PTHR39515:SF2">
    <property type="entry name" value="HTH-TYPE TRANSCRIPTIONAL REGULATOR RV0880"/>
    <property type="match status" value="1"/>
</dbReference>
<evidence type="ECO:0000313" key="5">
    <source>
        <dbReference type="EMBL" id="MBO2449218.1"/>
    </source>
</evidence>
<dbReference type="InterPro" id="IPR000835">
    <property type="entry name" value="HTH_MarR-typ"/>
</dbReference>
<feature type="domain" description="HTH marR-type" evidence="4">
    <location>
        <begin position="11"/>
        <end position="142"/>
    </location>
</feature>
<dbReference type="PROSITE" id="PS50995">
    <property type="entry name" value="HTH_MARR_2"/>
    <property type="match status" value="1"/>
</dbReference>
<dbReference type="GO" id="GO:0003700">
    <property type="term" value="F:DNA-binding transcription factor activity"/>
    <property type="evidence" value="ECO:0007669"/>
    <property type="project" value="InterPro"/>
</dbReference>
<keyword evidence="2" id="KW-0238">DNA-binding</keyword>
<comment type="caution">
    <text evidence="5">The sequence shown here is derived from an EMBL/GenBank/DDBJ whole genome shotgun (WGS) entry which is preliminary data.</text>
</comment>
<gene>
    <name evidence="5" type="ORF">J4573_19090</name>
</gene>
<dbReference type="PRINTS" id="PR00598">
    <property type="entry name" value="HTHMARR"/>
</dbReference>
<dbReference type="PROSITE" id="PS01117">
    <property type="entry name" value="HTH_MARR_1"/>
    <property type="match status" value="1"/>
</dbReference>
<dbReference type="PANTHER" id="PTHR39515">
    <property type="entry name" value="CONSERVED PROTEIN"/>
    <property type="match status" value="1"/>
</dbReference>
<name>A0A939PB71_9ACTN</name>
<evidence type="ECO:0000259" key="4">
    <source>
        <dbReference type="PROSITE" id="PS50995"/>
    </source>
</evidence>
<proteinExistence type="predicted"/>
<sequence length="142" mass="15998">MPSDYWPDEDVASVRRGVVRLARRLRAERPDDALSPTKIAVLGHLHRRGPSPAGEIAETEHHRPQTLTRVFAELERDGLITRTSDETDRRRSLLAITQEGFRALAEDMAVRDAWLAEAMAAFTPTEREVLKLAAALMERMAD</sequence>
<keyword evidence="1" id="KW-0805">Transcription regulation</keyword>
<evidence type="ECO:0000313" key="6">
    <source>
        <dbReference type="Proteomes" id="UP000669179"/>
    </source>
</evidence>
<organism evidence="5 6">
    <name type="scientific">Actinomadura barringtoniae</name>
    <dbReference type="NCBI Taxonomy" id="1427535"/>
    <lineage>
        <taxon>Bacteria</taxon>
        <taxon>Bacillati</taxon>
        <taxon>Actinomycetota</taxon>
        <taxon>Actinomycetes</taxon>
        <taxon>Streptosporangiales</taxon>
        <taxon>Thermomonosporaceae</taxon>
        <taxon>Actinomadura</taxon>
    </lineage>
</organism>
<keyword evidence="6" id="KW-1185">Reference proteome</keyword>
<protein>
    <submittedName>
        <fullName evidence="5">MarR family transcriptional regulator</fullName>
    </submittedName>
</protein>
<dbReference type="SUPFAM" id="SSF46785">
    <property type="entry name" value="Winged helix' DNA-binding domain"/>
    <property type="match status" value="1"/>
</dbReference>
<accession>A0A939PB71</accession>
<dbReference type="GO" id="GO:0003677">
    <property type="term" value="F:DNA binding"/>
    <property type="evidence" value="ECO:0007669"/>
    <property type="project" value="UniProtKB-KW"/>
</dbReference>